<keyword evidence="3" id="KW-1185">Reference proteome</keyword>
<evidence type="ECO:0000313" key="3">
    <source>
        <dbReference type="Proteomes" id="UP001377337"/>
    </source>
</evidence>
<dbReference type="EMBL" id="CP147407">
    <property type="protein sequence ID" value="WXB98552.1"/>
    <property type="molecule type" value="Genomic_DNA"/>
</dbReference>
<organism evidence="2 3">
    <name type="scientific">Metabacillus sediminis</name>
    <dbReference type="NCBI Taxonomy" id="3117746"/>
    <lineage>
        <taxon>Bacteria</taxon>
        <taxon>Bacillati</taxon>
        <taxon>Bacillota</taxon>
        <taxon>Bacilli</taxon>
        <taxon>Bacillales</taxon>
        <taxon>Bacillaceae</taxon>
        <taxon>Metabacillus</taxon>
    </lineage>
</organism>
<protein>
    <submittedName>
        <fullName evidence="2">Uncharacterized protein</fullName>
    </submittedName>
</protein>
<gene>
    <name evidence="2" type="ORF">WCV65_08780</name>
</gene>
<accession>A0ABZ2NM35</accession>
<evidence type="ECO:0000256" key="1">
    <source>
        <dbReference type="SAM" id="Coils"/>
    </source>
</evidence>
<sequence>MIGETNNQSSPMTAEAAVLLYKTDKVGEFLNIFPETSLIFQKTDLADTRFSIQLKKAALDLEHTERELKKIGLELKQEMNKSLKVLERIG</sequence>
<name>A0ABZ2NM35_9BACI</name>
<dbReference type="Proteomes" id="UP001377337">
    <property type="component" value="Chromosome"/>
</dbReference>
<evidence type="ECO:0000313" key="2">
    <source>
        <dbReference type="EMBL" id="WXB98552.1"/>
    </source>
</evidence>
<dbReference type="RefSeq" id="WP_338781665.1">
    <property type="nucleotide sequence ID" value="NZ_CP147407.1"/>
</dbReference>
<reference evidence="2 3" key="1">
    <citation type="submission" date="2024-02" db="EMBL/GenBank/DDBJ databases">
        <title>Seven novel Bacillus-like species.</title>
        <authorList>
            <person name="Liu G."/>
        </authorList>
    </citation>
    <scope>NUCLEOTIDE SEQUENCE [LARGE SCALE GENOMIC DNA]</scope>
    <source>
        <strain evidence="2 3">FJAT-52054</strain>
    </source>
</reference>
<feature type="coiled-coil region" evidence="1">
    <location>
        <begin position="54"/>
        <end position="81"/>
    </location>
</feature>
<proteinExistence type="predicted"/>
<keyword evidence="1" id="KW-0175">Coiled coil</keyword>